<reference evidence="3 4" key="1">
    <citation type="submission" date="2015-06" db="EMBL/GenBank/DDBJ databases">
        <title>Draft genome of the moderately acidophilic sulfate reducer Candidatus Desulfosporosinus acididurans strain M1.</title>
        <authorList>
            <person name="Poehlein A."/>
            <person name="Petzsch P."/>
            <person name="Johnson B.D."/>
            <person name="Schloemann M."/>
            <person name="Daniel R."/>
            <person name="Muehling M."/>
        </authorList>
    </citation>
    <scope>NUCLEOTIDE SEQUENCE [LARGE SCALE GENOMIC DNA]</scope>
    <source>
        <strain evidence="3 4">M1</strain>
    </source>
</reference>
<dbReference type="InterPro" id="IPR058709">
    <property type="entry name" value="BSH_RND-rel"/>
</dbReference>
<proteinExistence type="predicted"/>
<dbReference type="STRING" id="476652.DEAC_c29390"/>
<dbReference type="AlphaFoldDB" id="A0A0J1FNQ5"/>
<name>A0A0J1FNQ5_9FIRM</name>
<dbReference type="Proteomes" id="UP000036356">
    <property type="component" value="Unassembled WGS sequence"/>
</dbReference>
<dbReference type="RefSeq" id="WP_047810768.1">
    <property type="nucleotide sequence ID" value="NZ_LDZY01000010.1"/>
</dbReference>
<evidence type="ECO:0000313" key="4">
    <source>
        <dbReference type="Proteomes" id="UP000036356"/>
    </source>
</evidence>
<keyword evidence="1" id="KW-1133">Transmembrane helix</keyword>
<feature type="domain" description="RND related barrel-sandwich hybrid" evidence="2">
    <location>
        <begin position="64"/>
        <end position="169"/>
    </location>
</feature>
<dbReference type="Pfam" id="PF26018">
    <property type="entry name" value="BSH_RND_rel"/>
    <property type="match status" value="1"/>
</dbReference>
<feature type="transmembrane region" description="Helical" evidence="1">
    <location>
        <begin position="12"/>
        <end position="30"/>
    </location>
</feature>
<sequence>MEKKKRKKRNPYGLWVILFLILFGGGFCYYRENFSAGTITFSAAQSGTITHVRKVSAVFANQELPVKAPSSGTIQFVGKDGQRFRRGETLAAVLQNGASSGSNQSSPGSTVITADMGGLFFHQSDGLETIITSENIMSMDLEKLAAQTSKVKVPGQTVQAGEIVGKIVNNLLPTMAFLQLPSIDNLTVGKTIRLTAGNQTMDAQIMRKSEKPMGIIVQFPHYVDGSATERHQEITWNYAPQTSGVLVPISALWTQGEEQGVFISAEGVIHFKKVKVLDKNDQQACVDNLPVGIPVVTNPRNGLEGLIAR</sequence>
<protein>
    <submittedName>
        <fullName evidence="3">HlyD family secretion protein</fullName>
    </submittedName>
</protein>
<evidence type="ECO:0000256" key="1">
    <source>
        <dbReference type="SAM" id="Phobius"/>
    </source>
</evidence>
<accession>A0A0J1FNQ5</accession>
<evidence type="ECO:0000313" key="3">
    <source>
        <dbReference type="EMBL" id="KLU64972.1"/>
    </source>
</evidence>
<keyword evidence="1" id="KW-0812">Transmembrane</keyword>
<evidence type="ECO:0000259" key="2">
    <source>
        <dbReference type="Pfam" id="PF26018"/>
    </source>
</evidence>
<organism evidence="3 4">
    <name type="scientific">Desulfosporosinus acididurans</name>
    <dbReference type="NCBI Taxonomy" id="476652"/>
    <lineage>
        <taxon>Bacteria</taxon>
        <taxon>Bacillati</taxon>
        <taxon>Bacillota</taxon>
        <taxon>Clostridia</taxon>
        <taxon>Eubacteriales</taxon>
        <taxon>Desulfitobacteriaceae</taxon>
        <taxon>Desulfosporosinus</taxon>
    </lineage>
</organism>
<dbReference type="EMBL" id="LDZY01000010">
    <property type="protein sequence ID" value="KLU64972.1"/>
    <property type="molecule type" value="Genomic_DNA"/>
</dbReference>
<gene>
    <name evidence="3" type="ORF">DEAC_c29390</name>
</gene>
<comment type="caution">
    <text evidence="3">The sequence shown here is derived from an EMBL/GenBank/DDBJ whole genome shotgun (WGS) entry which is preliminary data.</text>
</comment>
<keyword evidence="4" id="KW-1185">Reference proteome</keyword>
<keyword evidence="1" id="KW-0472">Membrane</keyword>
<dbReference type="PATRIC" id="fig|476652.3.peg.3097"/>